<organism evidence="1 2">
    <name type="scientific">Candidatus Segetimicrobium genomatis</name>
    <dbReference type="NCBI Taxonomy" id="2569760"/>
    <lineage>
        <taxon>Bacteria</taxon>
        <taxon>Bacillati</taxon>
        <taxon>Candidatus Sysuimicrobiota</taxon>
        <taxon>Candidatus Sysuimicrobiia</taxon>
        <taxon>Candidatus Sysuimicrobiales</taxon>
        <taxon>Candidatus Segetimicrobiaceae</taxon>
        <taxon>Candidatus Segetimicrobium</taxon>
    </lineage>
</organism>
<dbReference type="PANTHER" id="PTHR35271">
    <property type="entry name" value="ABC TRANSPORTER, SUBSTRATE-BINDING LIPOPROTEIN-RELATED"/>
    <property type="match status" value="1"/>
</dbReference>
<evidence type="ECO:0000313" key="1">
    <source>
        <dbReference type="EMBL" id="TMI96747.1"/>
    </source>
</evidence>
<protein>
    <submittedName>
        <fullName evidence="1">ABC transporter substrate-binding protein</fullName>
    </submittedName>
</protein>
<reference evidence="1 2" key="1">
    <citation type="journal article" date="2019" name="Nat. Microbiol.">
        <title>Mediterranean grassland soil C-N compound turnover is dependent on rainfall and depth, and is mediated by genomically divergent microorganisms.</title>
        <authorList>
            <person name="Diamond S."/>
            <person name="Andeer P.F."/>
            <person name="Li Z."/>
            <person name="Crits-Christoph A."/>
            <person name="Burstein D."/>
            <person name="Anantharaman K."/>
            <person name="Lane K.R."/>
            <person name="Thomas B.C."/>
            <person name="Pan C."/>
            <person name="Northen T.R."/>
            <person name="Banfield J.F."/>
        </authorList>
    </citation>
    <scope>NUCLEOTIDE SEQUENCE [LARGE SCALE GENOMIC DNA]</scope>
    <source>
        <strain evidence="1">NP_4</strain>
    </source>
</reference>
<comment type="caution">
    <text evidence="1">The sequence shown here is derived from an EMBL/GenBank/DDBJ whole genome shotgun (WGS) entry which is preliminary data.</text>
</comment>
<gene>
    <name evidence="1" type="ORF">E6H01_13685</name>
</gene>
<dbReference type="InterPro" id="IPR007487">
    <property type="entry name" value="ABC_transpt-TYRBP-like"/>
</dbReference>
<dbReference type="Gene3D" id="3.40.50.2300">
    <property type="match status" value="2"/>
</dbReference>
<dbReference type="Pfam" id="PF04392">
    <property type="entry name" value="ABC_sub_bind"/>
    <property type="match status" value="1"/>
</dbReference>
<dbReference type="EMBL" id="VBAL01000242">
    <property type="protein sequence ID" value="TMI96747.1"/>
    <property type="molecule type" value="Genomic_DNA"/>
</dbReference>
<sequence length="328" mass="35181">MRLIGLVLAASLALPPHVADGQSIGRIPRLCFLTFDPGTPQSPSPRFKAFFEGLRDLGYVHGKTITIDYLVAEGRSEKFPELAAECVRLKANIIVVSTTPAAHAAKNATRTIPIVMVALGDPVGTGLVESLARPGENITGMSQMTSGLAAKRLEVLKEAVPAISRVLVLSYLVDPIAPLQVKALKEAAPSLGVTLFIRDIRTVDDLPAAFDAGDRAHAQGLLTTAESIFRLQRARVTELAARHRLPAVYPYAAFARDSGGLMAYEVDDADLHKRAAGYVDRLLKGAKPSDLAVQQPTKFDLVINLKTAKALGLTIPQSILIRADEIIQ</sequence>
<dbReference type="CDD" id="cd06325">
    <property type="entry name" value="PBP1_ABC_unchar_transporter"/>
    <property type="match status" value="1"/>
</dbReference>
<accession>A0A537KLU7</accession>
<dbReference type="Proteomes" id="UP000319353">
    <property type="component" value="Unassembled WGS sequence"/>
</dbReference>
<dbReference type="AlphaFoldDB" id="A0A537KLU7"/>
<name>A0A537KLU7_9BACT</name>
<dbReference type="PANTHER" id="PTHR35271:SF1">
    <property type="entry name" value="ABC TRANSPORTER, SUBSTRATE-BINDING LIPOPROTEIN"/>
    <property type="match status" value="1"/>
</dbReference>
<proteinExistence type="predicted"/>
<evidence type="ECO:0000313" key="2">
    <source>
        <dbReference type="Proteomes" id="UP000319353"/>
    </source>
</evidence>